<dbReference type="RefSeq" id="WP_203714923.1">
    <property type="nucleotide sequence ID" value="NZ_BONE01000030.1"/>
</dbReference>
<evidence type="ECO:0000259" key="3">
    <source>
        <dbReference type="Pfam" id="PF13649"/>
    </source>
</evidence>
<accession>A0ABQ4CSY2</accession>
<dbReference type="InterPro" id="IPR023149">
    <property type="entry name" value="Trans_acon_MeTrfase_C"/>
</dbReference>
<evidence type="ECO:0000313" key="4">
    <source>
        <dbReference type="EMBL" id="GIF74395.1"/>
    </source>
</evidence>
<keyword evidence="1" id="KW-0489">Methyltransferase</keyword>
<dbReference type="InterPro" id="IPR041698">
    <property type="entry name" value="Methyltransf_25"/>
</dbReference>
<dbReference type="Gene3D" id="1.10.150.290">
    <property type="entry name" value="S-adenosyl-L-methionine-dependent methyltransferases"/>
    <property type="match status" value="1"/>
</dbReference>
<evidence type="ECO:0000256" key="2">
    <source>
        <dbReference type="ARBA" id="ARBA00022679"/>
    </source>
</evidence>
<keyword evidence="5" id="KW-1185">Reference proteome</keyword>
<sequence length="262" mass="27984">MWDPNVYGRFGDERSRPFHELVARIPVAAPRQVVDLGCGPGVLTVTLAERWPDAVVRGIDSSTEMIASARALGSRVDFALGDLRDVTPAGVDVLVSNAALQWVPDHLALLDRWVGAMEPGAWLAFQVPGNFASPAHDAVYALAADPRWAPTLGGVVRRMPVPSAAAYATRLTSLNCAVDAWETTYVHVLPGGADHPVLAWLEGTALRPVRAAFGAGADSAGWSAYRAELGEWLAEAYPLSAGRAFFPFRRVFVVAQIQGASS</sequence>
<dbReference type="Gene3D" id="3.40.50.150">
    <property type="entry name" value="Vaccinia Virus protein VP39"/>
    <property type="match status" value="1"/>
</dbReference>
<protein>
    <submittedName>
        <fullName evidence="4">Trans-aconitate 2-methyltransferase</fullName>
    </submittedName>
</protein>
<dbReference type="PANTHER" id="PTHR43861:SF1">
    <property type="entry name" value="TRANS-ACONITATE 2-METHYLTRANSFERASE"/>
    <property type="match status" value="1"/>
</dbReference>
<evidence type="ECO:0000256" key="1">
    <source>
        <dbReference type="ARBA" id="ARBA00022603"/>
    </source>
</evidence>
<feature type="domain" description="Methyltransferase" evidence="3">
    <location>
        <begin position="33"/>
        <end position="120"/>
    </location>
</feature>
<dbReference type="SUPFAM" id="SSF53335">
    <property type="entry name" value="S-adenosyl-L-methionine-dependent methyltransferases"/>
    <property type="match status" value="1"/>
</dbReference>
<dbReference type="PANTHER" id="PTHR43861">
    <property type="entry name" value="TRANS-ACONITATE 2-METHYLTRANSFERASE-RELATED"/>
    <property type="match status" value="1"/>
</dbReference>
<dbReference type="InterPro" id="IPR029063">
    <property type="entry name" value="SAM-dependent_MTases_sf"/>
</dbReference>
<dbReference type="Proteomes" id="UP000604117">
    <property type="component" value="Unassembled WGS sequence"/>
</dbReference>
<name>A0ABQ4CSY2_9ACTN</name>
<organism evidence="4 5">
    <name type="scientific">Asanoa siamensis</name>
    <dbReference type="NCBI Taxonomy" id="926357"/>
    <lineage>
        <taxon>Bacteria</taxon>
        <taxon>Bacillati</taxon>
        <taxon>Actinomycetota</taxon>
        <taxon>Actinomycetes</taxon>
        <taxon>Micromonosporales</taxon>
        <taxon>Micromonosporaceae</taxon>
        <taxon>Asanoa</taxon>
    </lineage>
</organism>
<gene>
    <name evidence="4" type="primary">tam</name>
    <name evidence="4" type="ORF">Asi02nite_39130</name>
</gene>
<dbReference type="Pfam" id="PF13649">
    <property type="entry name" value="Methyltransf_25"/>
    <property type="match status" value="1"/>
</dbReference>
<reference evidence="4 5" key="1">
    <citation type="submission" date="2021-01" db="EMBL/GenBank/DDBJ databases">
        <title>Whole genome shotgun sequence of Asanoa siamensis NBRC 107932.</title>
        <authorList>
            <person name="Komaki H."/>
            <person name="Tamura T."/>
        </authorList>
    </citation>
    <scope>NUCLEOTIDE SEQUENCE [LARGE SCALE GENOMIC DNA]</scope>
    <source>
        <strain evidence="4 5">NBRC 107932</strain>
    </source>
</reference>
<dbReference type="EMBL" id="BONE01000030">
    <property type="protein sequence ID" value="GIF74395.1"/>
    <property type="molecule type" value="Genomic_DNA"/>
</dbReference>
<keyword evidence="2" id="KW-0808">Transferase</keyword>
<evidence type="ECO:0000313" key="5">
    <source>
        <dbReference type="Proteomes" id="UP000604117"/>
    </source>
</evidence>
<dbReference type="CDD" id="cd02440">
    <property type="entry name" value="AdoMet_MTases"/>
    <property type="match status" value="1"/>
</dbReference>
<proteinExistence type="predicted"/>
<comment type="caution">
    <text evidence="4">The sequence shown here is derived from an EMBL/GenBank/DDBJ whole genome shotgun (WGS) entry which is preliminary data.</text>
</comment>